<dbReference type="Gene3D" id="2.180.10.10">
    <property type="entry name" value="RHS repeat-associated core"/>
    <property type="match status" value="1"/>
</dbReference>
<dbReference type="InterPro" id="IPR050708">
    <property type="entry name" value="T6SS_VgrG/RHS"/>
</dbReference>
<name>A0A653ABN5_9BACT</name>
<organism evidence="1">
    <name type="scientific">uncultured Paludibacter sp</name>
    <dbReference type="NCBI Taxonomy" id="497635"/>
    <lineage>
        <taxon>Bacteria</taxon>
        <taxon>Pseudomonadati</taxon>
        <taxon>Bacteroidota</taxon>
        <taxon>Bacteroidia</taxon>
        <taxon>Bacteroidales</taxon>
        <taxon>Paludibacteraceae</taxon>
        <taxon>Paludibacter</taxon>
        <taxon>environmental samples</taxon>
    </lineage>
</organism>
<dbReference type="NCBIfam" id="TIGR03696">
    <property type="entry name" value="Rhs_assc_core"/>
    <property type="match status" value="1"/>
</dbReference>
<evidence type="ECO:0008006" key="2">
    <source>
        <dbReference type="Google" id="ProtNLM"/>
    </source>
</evidence>
<sequence length="326" mass="36609">MYPLLPPRNNREVWLADVGETIQRTQYYPSGLPWKSNTGDVPEEQNKKYNGKEFVEAHGLDEYDSEARWYYPAIMRTTTLDPLAEKYYSISPYAWCGNNPVRMIDPDGKEWKDNNGNVIEDENLKNVQVYIFYSDDFSGQAMKQYDEAVEKYGAGSVALSNTGSTEGFSTDWGNMQGDVNSVMIMTHGKNQSIAVGKEGKDQITATGDGATNIKGTEVPNVQDLPQPKANLSNATLYMYSCHSADNEPKAHGQGDHAQGELKGSKKPIAQVFSEIFNFQNVQGTKGSVNYTNPYIPLAWAPMTRNPYGSKPYPENGRWVLYYKKRK</sequence>
<proteinExistence type="predicted"/>
<dbReference type="AlphaFoldDB" id="A0A653ABN5"/>
<protein>
    <recommendedName>
        <fullName evidence="2">RHS repeat-associated core domain-containing protein</fullName>
    </recommendedName>
</protein>
<reference evidence="1" key="1">
    <citation type="submission" date="2018-07" db="EMBL/GenBank/DDBJ databases">
        <authorList>
            <consortium name="Genoscope - CEA"/>
            <person name="William W."/>
        </authorList>
    </citation>
    <scope>NUCLEOTIDE SEQUENCE</scope>
    <source>
        <strain evidence="1">IK1</strain>
    </source>
</reference>
<dbReference type="PANTHER" id="PTHR32305:SF15">
    <property type="entry name" value="PROTEIN RHSA-RELATED"/>
    <property type="match status" value="1"/>
</dbReference>
<accession>A0A653ABN5</accession>
<evidence type="ECO:0000313" key="1">
    <source>
        <dbReference type="EMBL" id="VBB45384.1"/>
    </source>
</evidence>
<dbReference type="InterPro" id="IPR022385">
    <property type="entry name" value="Rhs_assc_core"/>
</dbReference>
<dbReference type="PANTHER" id="PTHR32305">
    <property type="match status" value="1"/>
</dbReference>
<dbReference type="EMBL" id="UPXZ01000024">
    <property type="protein sequence ID" value="VBB45384.1"/>
    <property type="molecule type" value="Genomic_DNA"/>
</dbReference>
<gene>
    <name evidence="1" type="ORF">TRIP_D300213</name>
</gene>